<dbReference type="RefSeq" id="WP_051562061.1">
    <property type="nucleotide sequence ID" value="NZ_CCBB010000003.1"/>
</dbReference>
<keyword evidence="5" id="KW-0732">Signal</keyword>
<keyword evidence="8" id="KW-1185">Reference proteome</keyword>
<evidence type="ECO:0000256" key="4">
    <source>
        <dbReference type="SAM" id="MobiDB-lite"/>
    </source>
</evidence>
<keyword evidence="2 3" id="KW-0326">Glycosidase</keyword>
<sequence>MPLNRHHITSVLHTMTVPLLATAVLATSAGFAVPGPVHPTAVAEPVELTASIDTSSTTVGMADSSLYFMSQADLDTAMQQLQSMGVTQIRVFLPWRAMEPADGTYNWAQADQLLNTAASYGIAVDAAITSTPTWASPYGGLVADGAPRAASDYASFVAAVASRYGTAANNGEAKIAAYEIWNEPNGFTGWYPTPDAAAYTALLKAAYTAIKAVDPKATVVGGVLGAGISIGTATVDPVTFLTEMYADGAAGYFDALAFHPYNYTSLFSAGATFVNSALQQLEQMRAVMEANGDAAKLIWATEYGEPSTQAGEANQAAYIQDFLTTWATLSGAGPSFIYSLIDTATGSSTAEDNLGVFTDTWAAKQAVAVIKAWIAAHPVTTGVSTPAQVLGRLAAAVAQAVHSVVVGITTLVRGAITAVRRLATGMVTAVRNALTSLPTARKVTAASAEAGPTAEVAAVKTTHAVPAGATVAAITAKHVVRQDTSTGRSASRHAAHRHRQAA</sequence>
<protein>
    <submittedName>
        <fullName evidence="7">Beta-xylosidase</fullName>
    </submittedName>
</protein>
<dbReference type="AlphaFoldDB" id="W9B8P9"/>
<dbReference type="STRING" id="258533.BN977_06163"/>
<dbReference type="EMBL" id="CCBB010000003">
    <property type="protein sequence ID" value="CDO11322.1"/>
    <property type="molecule type" value="Genomic_DNA"/>
</dbReference>
<reference evidence="7" key="2">
    <citation type="submission" date="2014-03" db="EMBL/GenBank/DDBJ databases">
        <authorList>
            <person name="Urmite Genomes"/>
        </authorList>
    </citation>
    <scope>NUCLEOTIDE SEQUENCE</scope>
    <source>
        <strain evidence="7">DSM 44829</strain>
    </source>
</reference>
<evidence type="ECO:0000256" key="5">
    <source>
        <dbReference type="SAM" id="SignalP"/>
    </source>
</evidence>
<dbReference type="PANTHER" id="PTHR12631">
    <property type="entry name" value="ALPHA-L-IDURONIDASE"/>
    <property type="match status" value="1"/>
</dbReference>
<name>W9B8P9_MYCCO</name>
<comment type="caution">
    <text evidence="7">The sequence shown here is derived from an EMBL/GenBank/DDBJ whole genome shotgun (WGS) entry which is preliminary data.</text>
</comment>
<feature type="domain" description="Glycoside hydrolase family 5" evidence="6">
    <location>
        <begin position="55"/>
        <end position="317"/>
    </location>
</feature>
<evidence type="ECO:0000313" key="8">
    <source>
        <dbReference type="Proteomes" id="UP000028870"/>
    </source>
</evidence>
<feature type="signal peptide" evidence="5">
    <location>
        <begin position="1"/>
        <end position="26"/>
    </location>
</feature>
<evidence type="ECO:0000313" key="7">
    <source>
        <dbReference type="EMBL" id="CDO11322.1"/>
    </source>
</evidence>
<dbReference type="InterPro" id="IPR017853">
    <property type="entry name" value="GH"/>
</dbReference>
<evidence type="ECO:0000256" key="1">
    <source>
        <dbReference type="ARBA" id="ARBA00022801"/>
    </source>
</evidence>
<feature type="chain" id="PRO_5004916967" evidence="5">
    <location>
        <begin position="27"/>
        <end position="502"/>
    </location>
</feature>
<dbReference type="eggNOG" id="COG3664">
    <property type="taxonomic scope" value="Bacteria"/>
</dbReference>
<keyword evidence="1 3" id="KW-0378">Hydrolase</keyword>
<dbReference type="Pfam" id="PF00150">
    <property type="entry name" value="Cellulase"/>
    <property type="match status" value="1"/>
</dbReference>
<dbReference type="Gene3D" id="3.20.20.80">
    <property type="entry name" value="Glycosidases"/>
    <property type="match status" value="1"/>
</dbReference>
<dbReference type="SUPFAM" id="SSF51445">
    <property type="entry name" value="(Trans)glycosidases"/>
    <property type="match status" value="1"/>
</dbReference>
<feature type="compositionally biased region" description="Basic residues" evidence="4">
    <location>
        <begin position="490"/>
        <end position="502"/>
    </location>
</feature>
<evidence type="ECO:0000256" key="3">
    <source>
        <dbReference type="RuleBase" id="RU361153"/>
    </source>
</evidence>
<dbReference type="Proteomes" id="UP000028870">
    <property type="component" value="Unassembled WGS sequence"/>
</dbReference>
<dbReference type="InterPro" id="IPR001547">
    <property type="entry name" value="Glyco_hydro_5"/>
</dbReference>
<dbReference type="GO" id="GO:0000272">
    <property type="term" value="P:polysaccharide catabolic process"/>
    <property type="evidence" value="ECO:0007669"/>
    <property type="project" value="InterPro"/>
</dbReference>
<dbReference type="GO" id="GO:0004553">
    <property type="term" value="F:hydrolase activity, hydrolyzing O-glycosyl compounds"/>
    <property type="evidence" value="ECO:0007669"/>
    <property type="project" value="InterPro"/>
</dbReference>
<gene>
    <name evidence="7" type="ORF">BN977_06163</name>
</gene>
<comment type="similarity">
    <text evidence="3">Belongs to the glycosyl hydrolase 5 (cellulase A) family.</text>
</comment>
<dbReference type="InterPro" id="IPR051923">
    <property type="entry name" value="Glycosyl_Hydrolase_39"/>
</dbReference>
<accession>W9B8P9</accession>
<dbReference type="PANTHER" id="PTHR12631:SF10">
    <property type="entry name" value="BETA-XYLOSIDASE-LIKE PROTEIN-RELATED"/>
    <property type="match status" value="1"/>
</dbReference>
<evidence type="ECO:0000256" key="2">
    <source>
        <dbReference type="ARBA" id="ARBA00023295"/>
    </source>
</evidence>
<evidence type="ECO:0000259" key="6">
    <source>
        <dbReference type="Pfam" id="PF00150"/>
    </source>
</evidence>
<feature type="region of interest" description="Disordered" evidence="4">
    <location>
        <begin position="481"/>
        <end position="502"/>
    </location>
</feature>
<dbReference type="OrthoDB" id="9802522at2"/>
<reference evidence="7" key="1">
    <citation type="submission" date="2014-03" db="EMBL/GenBank/DDBJ databases">
        <title>Draft Genome Sequence of Mycobacterium cosmeticum DSM 44829.</title>
        <authorList>
            <person name="Croce O."/>
            <person name="Robert C."/>
            <person name="Raoult D."/>
            <person name="Drancourt M."/>
        </authorList>
    </citation>
    <scope>NUCLEOTIDE SEQUENCE [LARGE SCALE GENOMIC DNA]</scope>
    <source>
        <strain evidence="7">DSM 44829</strain>
    </source>
</reference>
<organism evidence="7 8">
    <name type="scientific">Mycolicibacterium cosmeticum</name>
    <dbReference type="NCBI Taxonomy" id="258533"/>
    <lineage>
        <taxon>Bacteria</taxon>
        <taxon>Bacillati</taxon>
        <taxon>Actinomycetota</taxon>
        <taxon>Actinomycetes</taxon>
        <taxon>Mycobacteriales</taxon>
        <taxon>Mycobacteriaceae</taxon>
        <taxon>Mycolicibacterium</taxon>
    </lineage>
</organism>
<proteinExistence type="inferred from homology"/>